<feature type="transmembrane region" description="Helical" evidence="6">
    <location>
        <begin position="213"/>
        <end position="231"/>
    </location>
</feature>
<feature type="transmembrane region" description="Helical" evidence="6">
    <location>
        <begin position="277"/>
        <end position="295"/>
    </location>
</feature>
<protein>
    <submittedName>
        <fullName evidence="8">ComEC/Rec2-related protein</fullName>
    </submittedName>
</protein>
<keyword evidence="3 6" id="KW-0812">Transmembrane</keyword>
<evidence type="ECO:0000256" key="6">
    <source>
        <dbReference type="SAM" id="Phobius"/>
    </source>
</evidence>
<evidence type="ECO:0000256" key="3">
    <source>
        <dbReference type="ARBA" id="ARBA00022692"/>
    </source>
</evidence>
<proteinExistence type="predicted"/>
<dbReference type="PANTHER" id="PTHR30619">
    <property type="entry name" value="DNA INTERNALIZATION/COMPETENCE PROTEIN COMEC/REC2"/>
    <property type="match status" value="1"/>
</dbReference>
<feature type="transmembrane region" description="Helical" evidence="6">
    <location>
        <begin position="7"/>
        <end position="33"/>
    </location>
</feature>
<keyword evidence="5 6" id="KW-0472">Membrane</keyword>
<feature type="transmembrane region" description="Helical" evidence="6">
    <location>
        <begin position="331"/>
        <end position="353"/>
    </location>
</feature>
<comment type="subcellular location">
    <subcellularLocation>
        <location evidence="1">Cell membrane</location>
        <topology evidence="1">Multi-pass membrane protein</topology>
    </subcellularLocation>
</comment>
<feature type="transmembrane region" description="Helical" evidence="6">
    <location>
        <begin position="365"/>
        <end position="385"/>
    </location>
</feature>
<dbReference type="GO" id="GO:0005886">
    <property type="term" value="C:plasma membrane"/>
    <property type="evidence" value="ECO:0007669"/>
    <property type="project" value="UniProtKB-SubCell"/>
</dbReference>
<feature type="transmembrane region" description="Helical" evidence="6">
    <location>
        <begin position="421"/>
        <end position="441"/>
    </location>
</feature>
<accession>A0A1G8GEW5</accession>
<evidence type="ECO:0000313" key="8">
    <source>
        <dbReference type="EMBL" id="SDH92923.1"/>
    </source>
</evidence>
<feature type="transmembrane region" description="Helical" evidence="6">
    <location>
        <begin position="252"/>
        <end position="271"/>
    </location>
</feature>
<feature type="transmembrane region" description="Helical" evidence="6">
    <location>
        <begin position="307"/>
        <end position="325"/>
    </location>
</feature>
<dbReference type="InterPro" id="IPR052159">
    <property type="entry name" value="Competence_DNA_uptake"/>
</dbReference>
<evidence type="ECO:0000256" key="1">
    <source>
        <dbReference type="ARBA" id="ARBA00004651"/>
    </source>
</evidence>
<dbReference type="PANTHER" id="PTHR30619:SF7">
    <property type="entry name" value="BETA-LACTAMASE DOMAIN PROTEIN"/>
    <property type="match status" value="1"/>
</dbReference>
<evidence type="ECO:0000256" key="4">
    <source>
        <dbReference type="ARBA" id="ARBA00022989"/>
    </source>
</evidence>
<name>A0A1G8GEW5_9CLOT</name>
<gene>
    <name evidence="8" type="ORF">SAMN05421804_101239</name>
</gene>
<sequence length="536" mass="61639">MYILGSYVLYFLFCLYCWILKLYTLGIIGSAFVMILAVKSGLKNIMVYAMVPILAFISVSFYYAEEIPDEVKVEKIYYNRLLVSSGARHYWLEQQEGTVEAGDRVLGDFIYGQPGDVEQGVVCTLKGSSLKVYTDSLGRFRAFKSRIMELLIVRYGEHYGGLMGSLVLGNQEYMNEERAQNMGDLGIMHILSISGFHFSLLENALKKLKLKKIAPMVLIVYGIFLDSIPGYRTIISLIYRIVGKLVKRDTNAVTGIFMGMFLQAFVNPYYIFKPGYLLTYLSSLGILIFYQYFLRCLKILPMFIRESMALTCSALFLSFPIILSFSPDFSMGVFIGNFVLVPLYSIITYLSFIGVLISGIPVIQAVIYPFLDSFFLLSFYAGRFFSDYNSSVDLEHLSLYYVPWILTLYLLNRYNKKRMTFIVMVFVLCLSLPFGTSVSVYNNYGKPHIRVIHNFRKYDMMDYRVAEKGFIPLRKEVSLKLGRKTILIKPHLIKKGVPSVLVNGKALTLSDEFPYYRGVRKHHHIIFWRDLVYKVH</sequence>
<keyword evidence="4 6" id="KW-1133">Transmembrane helix</keyword>
<feature type="transmembrane region" description="Helical" evidence="6">
    <location>
        <begin position="45"/>
        <end position="64"/>
    </location>
</feature>
<evidence type="ECO:0000259" key="7">
    <source>
        <dbReference type="Pfam" id="PF03772"/>
    </source>
</evidence>
<dbReference type="Pfam" id="PF03772">
    <property type="entry name" value="Competence"/>
    <property type="match status" value="1"/>
</dbReference>
<organism evidence="8 9">
    <name type="scientific">Proteiniclasticum ruminis</name>
    <dbReference type="NCBI Taxonomy" id="398199"/>
    <lineage>
        <taxon>Bacteria</taxon>
        <taxon>Bacillati</taxon>
        <taxon>Bacillota</taxon>
        <taxon>Clostridia</taxon>
        <taxon>Eubacteriales</taxon>
        <taxon>Clostridiaceae</taxon>
        <taxon>Proteiniclasticum</taxon>
    </lineage>
</organism>
<evidence type="ECO:0000313" key="9">
    <source>
        <dbReference type="Proteomes" id="UP000183255"/>
    </source>
</evidence>
<dbReference type="NCBIfam" id="TIGR00360">
    <property type="entry name" value="ComEC_N-term"/>
    <property type="match status" value="1"/>
</dbReference>
<dbReference type="AlphaFoldDB" id="A0A1G8GEW5"/>
<keyword evidence="2" id="KW-1003">Cell membrane</keyword>
<evidence type="ECO:0000256" key="2">
    <source>
        <dbReference type="ARBA" id="ARBA00022475"/>
    </source>
</evidence>
<dbReference type="Proteomes" id="UP000183255">
    <property type="component" value="Unassembled WGS sequence"/>
</dbReference>
<dbReference type="EMBL" id="FNDZ01000001">
    <property type="protein sequence ID" value="SDH92923.1"/>
    <property type="molecule type" value="Genomic_DNA"/>
</dbReference>
<evidence type="ECO:0000256" key="5">
    <source>
        <dbReference type="ARBA" id="ARBA00023136"/>
    </source>
</evidence>
<feature type="domain" description="ComEC/Rec2-related protein" evidence="7">
    <location>
        <begin position="166"/>
        <end position="409"/>
    </location>
</feature>
<dbReference type="InterPro" id="IPR004477">
    <property type="entry name" value="ComEC_N"/>
</dbReference>
<reference evidence="8 9" key="1">
    <citation type="submission" date="2016-10" db="EMBL/GenBank/DDBJ databases">
        <authorList>
            <person name="de Groot N.N."/>
        </authorList>
    </citation>
    <scope>NUCLEOTIDE SEQUENCE [LARGE SCALE GENOMIC DNA]</scope>
    <source>
        <strain evidence="8 9">CGMCC 1.5058</strain>
    </source>
</reference>